<evidence type="ECO:0000313" key="2">
    <source>
        <dbReference type="Proteomes" id="UP001055307"/>
    </source>
</evidence>
<sequence length="306" mass="33791">MTSHNAPQGASAVARLMEPTGITVRAEVSRPRRHRDGWQFELSPLDRSRAGRLSAFMSDGFTRQIEDASGMLFHAEDLLGQHEVMLTVSMDALLGLTARIIGLDRGILVEAWNRQDAALEAALIAEGVWQAQRALPRPQRLRRVLLIEPDAGAAIGAISESLSRWADLGLITLIRWPIAFEEPGSLEVLHQTIEAAADQVEWGTADALIVDRGPGFAFRALSDPDLVQRLCRFPVPILTLRRAYPNLLDRLAWRAFETTEAMEAALTDILREEVRATGRKRLDAIACELERIAVTAAMARSGALYD</sequence>
<name>A0AAV4ZCQ5_9HYPH</name>
<dbReference type="RefSeq" id="WP_192215437.1">
    <property type="nucleotide sequence ID" value="NZ_BPQF01000020.1"/>
</dbReference>
<evidence type="ECO:0000313" key="1">
    <source>
        <dbReference type="EMBL" id="GJD41368.1"/>
    </source>
</evidence>
<comment type="caution">
    <text evidence="1">The sequence shown here is derived from an EMBL/GenBank/DDBJ whole genome shotgun (WGS) entry which is preliminary data.</text>
</comment>
<dbReference type="EMBL" id="BPQF01000020">
    <property type="protein sequence ID" value="GJD41368.1"/>
    <property type="molecule type" value="Genomic_DNA"/>
</dbReference>
<reference evidence="1" key="1">
    <citation type="journal article" date="2016" name="Front. Microbiol.">
        <title>Genome Sequence of the Piezophilic, Mesophilic Sulfate-Reducing Bacterium Desulfovibrio indicus J2T.</title>
        <authorList>
            <person name="Cao J."/>
            <person name="Maignien L."/>
            <person name="Shao Z."/>
            <person name="Alain K."/>
            <person name="Jebbar M."/>
        </authorList>
    </citation>
    <scope>NUCLEOTIDE SEQUENCE</scope>
    <source>
        <strain evidence="1">DSM 21893</strain>
    </source>
</reference>
<accession>A0AAV4ZCQ5</accession>
<organism evidence="1 2">
    <name type="scientific">Methylobacterium bullatum</name>
    <dbReference type="NCBI Taxonomy" id="570505"/>
    <lineage>
        <taxon>Bacteria</taxon>
        <taxon>Pseudomonadati</taxon>
        <taxon>Pseudomonadota</taxon>
        <taxon>Alphaproteobacteria</taxon>
        <taxon>Hyphomicrobiales</taxon>
        <taxon>Methylobacteriaceae</taxon>
        <taxon>Methylobacterium</taxon>
    </lineage>
</organism>
<reference evidence="1" key="2">
    <citation type="submission" date="2021-08" db="EMBL/GenBank/DDBJ databases">
        <authorList>
            <person name="Tani A."/>
            <person name="Ola A."/>
            <person name="Ogura Y."/>
            <person name="Katsura K."/>
            <person name="Hayashi T."/>
        </authorList>
    </citation>
    <scope>NUCLEOTIDE SEQUENCE</scope>
    <source>
        <strain evidence="1">DSM 21893</strain>
    </source>
</reference>
<dbReference type="AlphaFoldDB" id="A0AAV4ZCQ5"/>
<protein>
    <submittedName>
        <fullName evidence="1">Exodeoxyribonuclease 7 large subunit</fullName>
    </submittedName>
</protein>
<gene>
    <name evidence="1" type="primary">xseA_3</name>
    <name evidence="1" type="ORF">OICFNHDK_3851</name>
</gene>
<proteinExistence type="predicted"/>
<keyword evidence="2" id="KW-1185">Reference proteome</keyword>
<dbReference type="Proteomes" id="UP001055307">
    <property type="component" value="Unassembled WGS sequence"/>
</dbReference>